<keyword evidence="2" id="KW-0472">Membrane</keyword>
<feature type="compositionally biased region" description="Basic and acidic residues" evidence="1">
    <location>
        <begin position="1"/>
        <end position="23"/>
    </location>
</feature>
<comment type="caution">
    <text evidence="3">The sequence shown here is derived from an EMBL/GenBank/DDBJ whole genome shotgun (WGS) entry which is preliminary data.</text>
</comment>
<name>A0ABS3RWX3_9ACTN</name>
<keyword evidence="4" id="KW-1185">Reference proteome</keyword>
<gene>
    <name evidence="3" type="ORF">J4709_27155</name>
</gene>
<keyword evidence="2" id="KW-0812">Transmembrane</keyword>
<evidence type="ECO:0000313" key="3">
    <source>
        <dbReference type="EMBL" id="MBO2461266.1"/>
    </source>
</evidence>
<dbReference type="EMBL" id="JAGEPF010000017">
    <property type="protein sequence ID" value="MBO2461266.1"/>
    <property type="molecule type" value="Genomic_DNA"/>
</dbReference>
<feature type="region of interest" description="Disordered" evidence="1">
    <location>
        <begin position="1"/>
        <end position="24"/>
    </location>
</feature>
<evidence type="ECO:0000256" key="2">
    <source>
        <dbReference type="SAM" id="Phobius"/>
    </source>
</evidence>
<evidence type="ECO:0000256" key="1">
    <source>
        <dbReference type="SAM" id="MobiDB-lite"/>
    </source>
</evidence>
<reference evidence="3 4" key="1">
    <citation type="submission" date="2021-03" db="EMBL/GenBank/DDBJ databases">
        <title>Actinomadura violae sp. nov., isolated from lichen in Thailand.</title>
        <authorList>
            <person name="Kanchanasin P."/>
            <person name="Saeng-In P."/>
            <person name="Phongsopitanun W."/>
            <person name="Yuki M."/>
            <person name="Kudo T."/>
            <person name="Ohkuma M."/>
            <person name="Tanasupawat S."/>
        </authorList>
    </citation>
    <scope>NUCLEOTIDE SEQUENCE [LARGE SCALE GENOMIC DNA]</scope>
    <source>
        <strain evidence="3 4">LCR2-06</strain>
    </source>
</reference>
<proteinExistence type="predicted"/>
<dbReference type="RefSeq" id="WP_208244644.1">
    <property type="nucleotide sequence ID" value="NZ_JAGEPF010000017.1"/>
</dbReference>
<organism evidence="3 4">
    <name type="scientific">Actinomadura violacea</name>
    <dbReference type="NCBI Taxonomy" id="2819934"/>
    <lineage>
        <taxon>Bacteria</taxon>
        <taxon>Bacillati</taxon>
        <taxon>Actinomycetota</taxon>
        <taxon>Actinomycetes</taxon>
        <taxon>Streptosporangiales</taxon>
        <taxon>Thermomonosporaceae</taxon>
        <taxon>Actinomadura</taxon>
    </lineage>
</organism>
<accession>A0ABS3RWX3</accession>
<keyword evidence="2" id="KW-1133">Transmembrane helix</keyword>
<evidence type="ECO:0000313" key="4">
    <source>
        <dbReference type="Proteomes" id="UP000680206"/>
    </source>
</evidence>
<feature type="transmembrane region" description="Helical" evidence="2">
    <location>
        <begin position="27"/>
        <end position="45"/>
    </location>
</feature>
<sequence length="69" mass="7343">MAEDDFRRWEREFEPGTPEKEGPGGRGLMLVAAVTAAGCALLMALGDVRLGAVGLAIASVILLLWRIGF</sequence>
<protein>
    <submittedName>
        <fullName evidence="3">Uncharacterized protein</fullName>
    </submittedName>
</protein>
<feature type="transmembrane region" description="Helical" evidence="2">
    <location>
        <begin position="51"/>
        <end position="68"/>
    </location>
</feature>
<dbReference type="Proteomes" id="UP000680206">
    <property type="component" value="Unassembled WGS sequence"/>
</dbReference>